<reference evidence="5 6" key="1">
    <citation type="submission" date="2018-07" db="EMBL/GenBank/DDBJ databases">
        <title>Draft genome of the type strain Streptomyces armeniacus ATCC 15676.</title>
        <authorList>
            <person name="Labana P."/>
            <person name="Gosse J.T."/>
            <person name="Boddy C.N."/>
        </authorList>
    </citation>
    <scope>NUCLEOTIDE SEQUENCE [LARGE SCALE GENOMIC DNA]</scope>
    <source>
        <strain evidence="5 6">ATCC 15676</strain>
    </source>
</reference>
<dbReference type="KEGG" id="sarm:DVA86_24985"/>
<evidence type="ECO:0000313" key="5">
    <source>
        <dbReference type="EMBL" id="AXK35420.1"/>
    </source>
</evidence>
<accession>A0A345XUV4</accession>
<gene>
    <name evidence="5" type="ORF">DVA86_24985</name>
</gene>
<evidence type="ECO:0000256" key="2">
    <source>
        <dbReference type="ARBA" id="ARBA00023125"/>
    </source>
</evidence>
<dbReference type="EMBL" id="CP031320">
    <property type="protein sequence ID" value="AXK35420.1"/>
    <property type="molecule type" value="Genomic_DNA"/>
</dbReference>
<dbReference type="AlphaFoldDB" id="A0A345XUV4"/>
<evidence type="ECO:0000256" key="3">
    <source>
        <dbReference type="ARBA" id="ARBA00023163"/>
    </source>
</evidence>
<proteinExistence type="predicted"/>
<protein>
    <submittedName>
        <fullName evidence="5">GntR family transcriptional regulator</fullName>
    </submittedName>
</protein>
<keyword evidence="1" id="KW-0805">Transcription regulation</keyword>
<keyword evidence="2" id="KW-0238">DNA-binding</keyword>
<dbReference type="SUPFAM" id="SSF46785">
    <property type="entry name" value="Winged helix' DNA-binding domain"/>
    <property type="match status" value="1"/>
</dbReference>
<evidence type="ECO:0000259" key="4">
    <source>
        <dbReference type="PROSITE" id="PS50949"/>
    </source>
</evidence>
<dbReference type="Proteomes" id="UP000254425">
    <property type="component" value="Chromosome"/>
</dbReference>
<dbReference type="GO" id="GO:0003700">
    <property type="term" value="F:DNA-binding transcription factor activity"/>
    <property type="evidence" value="ECO:0007669"/>
    <property type="project" value="InterPro"/>
</dbReference>
<dbReference type="InterPro" id="IPR000524">
    <property type="entry name" value="Tscrpt_reg_HTH_GntR"/>
</dbReference>
<dbReference type="InterPro" id="IPR036390">
    <property type="entry name" value="WH_DNA-bd_sf"/>
</dbReference>
<keyword evidence="6" id="KW-1185">Reference proteome</keyword>
<name>A0A345XUV4_9ACTN</name>
<evidence type="ECO:0000256" key="1">
    <source>
        <dbReference type="ARBA" id="ARBA00023015"/>
    </source>
</evidence>
<dbReference type="InterPro" id="IPR036388">
    <property type="entry name" value="WH-like_DNA-bd_sf"/>
</dbReference>
<evidence type="ECO:0000313" key="6">
    <source>
        <dbReference type="Proteomes" id="UP000254425"/>
    </source>
</evidence>
<dbReference type="PROSITE" id="PS50949">
    <property type="entry name" value="HTH_GNTR"/>
    <property type="match status" value="1"/>
</dbReference>
<dbReference type="PRINTS" id="PR00035">
    <property type="entry name" value="HTHGNTR"/>
</dbReference>
<keyword evidence="3" id="KW-0804">Transcription</keyword>
<feature type="domain" description="HTH gntR-type" evidence="4">
    <location>
        <begin position="1"/>
        <end position="57"/>
    </location>
</feature>
<organism evidence="5 6">
    <name type="scientific">Streptomyces armeniacus</name>
    <dbReference type="NCBI Taxonomy" id="83291"/>
    <lineage>
        <taxon>Bacteria</taxon>
        <taxon>Bacillati</taxon>
        <taxon>Actinomycetota</taxon>
        <taxon>Actinomycetes</taxon>
        <taxon>Kitasatosporales</taxon>
        <taxon>Streptomycetaceae</taxon>
        <taxon>Streptomyces</taxon>
    </lineage>
</organism>
<dbReference type="Pfam" id="PF00392">
    <property type="entry name" value="GntR"/>
    <property type="match status" value="1"/>
</dbReference>
<sequence length="263" mass="29764">MILDGRIGQDRPLPKQQQLQRRYRVGRGTVQSALQLLREEGLIEEGVPGRAARVAQQGSSLQPLAHHIARAFSAKHVSLDVWSLTVETLSKAIQNQAAEIRQGEQRPESIAVRVLLPDLETRHPYPRHVDDPDDPRPLQRLRHVIRTYAGALEHSLTTLAEAHLVEDVRVEIRGMPTIPGEKRYIINNAEILTGFYSIRRSHMYNNPDGATLDILELYSDGSLFPFTRSAPGASPLDDARFEQIRQWFDTRWEQVARPLPLSG</sequence>
<dbReference type="GO" id="GO:0003677">
    <property type="term" value="F:DNA binding"/>
    <property type="evidence" value="ECO:0007669"/>
    <property type="project" value="UniProtKB-KW"/>
</dbReference>
<dbReference type="Gene3D" id="1.10.10.10">
    <property type="entry name" value="Winged helix-like DNA-binding domain superfamily/Winged helix DNA-binding domain"/>
    <property type="match status" value="1"/>
</dbReference>